<evidence type="ECO:0000256" key="1">
    <source>
        <dbReference type="ARBA" id="ARBA00009013"/>
    </source>
</evidence>
<comment type="caution">
    <text evidence="4">The sequence shown here is derived from an EMBL/GenBank/DDBJ whole genome shotgun (WGS) entry which is preliminary data.</text>
</comment>
<dbReference type="EMBL" id="BNAR01000004">
    <property type="protein sequence ID" value="GHH39890.1"/>
    <property type="molecule type" value="Genomic_DNA"/>
</dbReference>
<evidence type="ECO:0000259" key="3">
    <source>
        <dbReference type="PROSITE" id="PS50801"/>
    </source>
</evidence>
<gene>
    <name evidence="4" type="primary">rsbV</name>
    <name evidence="4" type="ORF">GCM10017774_32290</name>
</gene>
<evidence type="ECO:0000313" key="4">
    <source>
        <dbReference type="EMBL" id="GHH39890.1"/>
    </source>
</evidence>
<dbReference type="InterPro" id="IPR003658">
    <property type="entry name" value="Anti-sigma_ant"/>
</dbReference>
<protein>
    <recommendedName>
        <fullName evidence="2">Anti-sigma factor antagonist</fullName>
    </recommendedName>
</protein>
<dbReference type="CDD" id="cd07043">
    <property type="entry name" value="STAS_anti-anti-sigma_factors"/>
    <property type="match status" value="1"/>
</dbReference>
<accession>A0ABQ3ME49</accession>
<dbReference type="PROSITE" id="PS50801">
    <property type="entry name" value="STAS"/>
    <property type="match status" value="1"/>
</dbReference>
<dbReference type="Pfam" id="PF01740">
    <property type="entry name" value="STAS"/>
    <property type="match status" value="1"/>
</dbReference>
<dbReference type="InterPro" id="IPR002645">
    <property type="entry name" value="STAS_dom"/>
</dbReference>
<dbReference type="Proteomes" id="UP000605568">
    <property type="component" value="Unassembled WGS sequence"/>
</dbReference>
<dbReference type="Gene3D" id="3.30.750.24">
    <property type="entry name" value="STAS domain"/>
    <property type="match status" value="1"/>
</dbReference>
<dbReference type="SUPFAM" id="SSF52091">
    <property type="entry name" value="SpoIIaa-like"/>
    <property type="match status" value="1"/>
</dbReference>
<sequence length="120" mass="12332">MSDDAFSVSLHQVETGVVLAVRGDLDAYTSPQLLEKIGGISLVRGQVLVVDLSGTRFCDSSGISAFVAARNLAATAHAGIVLAAVPRQILRVLGMVGLDSLFTISPSVQDALSAHRAGSG</sequence>
<comment type="similarity">
    <text evidence="1 2">Belongs to the anti-sigma-factor antagonist family.</text>
</comment>
<feature type="domain" description="STAS" evidence="3">
    <location>
        <begin position="6"/>
        <end position="115"/>
    </location>
</feature>
<dbReference type="NCBIfam" id="TIGR00377">
    <property type="entry name" value="ant_ant_sig"/>
    <property type="match status" value="1"/>
</dbReference>
<reference evidence="5" key="1">
    <citation type="journal article" date="2019" name="Int. J. Syst. Evol. Microbiol.">
        <title>The Global Catalogue of Microorganisms (GCM) 10K type strain sequencing project: providing services to taxonomists for standard genome sequencing and annotation.</title>
        <authorList>
            <consortium name="The Broad Institute Genomics Platform"/>
            <consortium name="The Broad Institute Genome Sequencing Center for Infectious Disease"/>
            <person name="Wu L."/>
            <person name="Ma J."/>
        </authorList>
    </citation>
    <scope>NUCLEOTIDE SEQUENCE [LARGE SCALE GENOMIC DNA]</scope>
    <source>
        <strain evidence="5">CGMCC 4.7367</strain>
    </source>
</reference>
<keyword evidence="5" id="KW-1185">Reference proteome</keyword>
<organism evidence="4 5">
    <name type="scientific">Lentzea cavernae</name>
    <dbReference type="NCBI Taxonomy" id="2020703"/>
    <lineage>
        <taxon>Bacteria</taxon>
        <taxon>Bacillati</taxon>
        <taxon>Actinomycetota</taxon>
        <taxon>Actinomycetes</taxon>
        <taxon>Pseudonocardiales</taxon>
        <taxon>Pseudonocardiaceae</taxon>
        <taxon>Lentzea</taxon>
    </lineage>
</organism>
<name>A0ABQ3ME49_9PSEU</name>
<evidence type="ECO:0000256" key="2">
    <source>
        <dbReference type="RuleBase" id="RU003749"/>
    </source>
</evidence>
<evidence type="ECO:0000313" key="5">
    <source>
        <dbReference type="Proteomes" id="UP000605568"/>
    </source>
</evidence>
<dbReference type="PANTHER" id="PTHR33495">
    <property type="entry name" value="ANTI-SIGMA FACTOR ANTAGONIST TM_1081-RELATED-RELATED"/>
    <property type="match status" value="1"/>
</dbReference>
<proteinExistence type="inferred from homology"/>
<dbReference type="PANTHER" id="PTHR33495:SF2">
    <property type="entry name" value="ANTI-SIGMA FACTOR ANTAGONIST TM_1081-RELATED"/>
    <property type="match status" value="1"/>
</dbReference>
<dbReference type="RefSeq" id="WP_191298733.1">
    <property type="nucleotide sequence ID" value="NZ_BNAR01000004.1"/>
</dbReference>
<dbReference type="InterPro" id="IPR036513">
    <property type="entry name" value="STAS_dom_sf"/>
</dbReference>